<dbReference type="EMBL" id="FOIF01000001">
    <property type="protein sequence ID" value="SES63163.1"/>
    <property type="molecule type" value="Genomic_DNA"/>
</dbReference>
<dbReference type="SUPFAM" id="SSF53254">
    <property type="entry name" value="Phosphoglycerate mutase-like"/>
    <property type="match status" value="1"/>
</dbReference>
<dbReference type="SMART" id="SM00855">
    <property type="entry name" value="PGAM"/>
    <property type="match status" value="1"/>
</dbReference>
<feature type="binding site" evidence="3">
    <location>
        <begin position="8"/>
        <end position="15"/>
    </location>
    <ligand>
        <name>substrate</name>
    </ligand>
</feature>
<reference evidence="5" key="1">
    <citation type="submission" date="2016-10" db="EMBL/GenBank/DDBJ databases">
        <authorList>
            <person name="Varghese N."/>
            <person name="Submissions S."/>
        </authorList>
    </citation>
    <scope>NUCLEOTIDE SEQUENCE [LARGE SCALE GENOMIC DNA]</scope>
    <source>
        <strain evidence="5">DSM 13577</strain>
    </source>
</reference>
<evidence type="ECO:0000256" key="2">
    <source>
        <dbReference type="PIRSR" id="PIRSR613078-1"/>
    </source>
</evidence>
<dbReference type="InterPro" id="IPR013078">
    <property type="entry name" value="His_Pase_superF_clade-1"/>
</dbReference>
<feature type="active site" description="Proton donor/acceptor" evidence="2">
    <location>
        <position position="84"/>
    </location>
</feature>
<protein>
    <submittedName>
        <fullName evidence="4">Alpha-ribazole phosphatase</fullName>
    </submittedName>
</protein>
<dbReference type="PANTHER" id="PTHR46517:SF1">
    <property type="entry name" value="FRUCTOSE-2,6-BISPHOSPHATASE TIGAR"/>
    <property type="match status" value="1"/>
</dbReference>
<dbReference type="GO" id="GO:0004331">
    <property type="term" value="F:fructose-2,6-bisphosphate 2-phosphatase activity"/>
    <property type="evidence" value="ECO:0007669"/>
    <property type="project" value="TreeGrafter"/>
</dbReference>
<organism evidence="4 5">
    <name type="scientific">Anaerobranca gottschalkii DSM 13577</name>
    <dbReference type="NCBI Taxonomy" id="1120990"/>
    <lineage>
        <taxon>Bacteria</taxon>
        <taxon>Bacillati</taxon>
        <taxon>Bacillota</taxon>
        <taxon>Clostridia</taxon>
        <taxon>Eubacteriales</taxon>
        <taxon>Proteinivoracaceae</taxon>
        <taxon>Anaerobranca</taxon>
    </lineage>
</organism>
<dbReference type="Pfam" id="PF00300">
    <property type="entry name" value="His_Phos_1"/>
    <property type="match status" value="1"/>
</dbReference>
<dbReference type="InterPro" id="IPR051695">
    <property type="entry name" value="Phosphoglycerate_Mutase"/>
</dbReference>
<dbReference type="STRING" id="1120990.SAMN03080614_1001122"/>
<accession>A0A1H9Y341</accession>
<keyword evidence="1" id="KW-0378">Hydrolase</keyword>
<gene>
    <name evidence="4" type="ORF">SAMN03080614_1001122</name>
</gene>
<name>A0A1H9Y341_9FIRM</name>
<feature type="active site" description="Tele-phosphohistidine intermediate" evidence="2">
    <location>
        <position position="9"/>
    </location>
</feature>
<dbReference type="RefSeq" id="WP_091347845.1">
    <property type="nucleotide sequence ID" value="NZ_FOIF01000001.1"/>
</dbReference>
<dbReference type="GO" id="GO:0005829">
    <property type="term" value="C:cytosol"/>
    <property type="evidence" value="ECO:0007669"/>
    <property type="project" value="TreeGrafter"/>
</dbReference>
<proteinExistence type="predicted"/>
<dbReference type="OrthoDB" id="9781415at2"/>
<dbReference type="PANTHER" id="PTHR46517">
    <property type="entry name" value="FRUCTOSE-2,6-BISPHOSPHATASE TIGAR"/>
    <property type="match status" value="1"/>
</dbReference>
<keyword evidence="5" id="KW-1185">Reference proteome</keyword>
<evidence type="ECO:0000256" key="3">
    <source>
        <dbReference type="PIRSR" id="PIRSR613078-2"/>
    </source>
</evidence>
<sequence length="211" mass="24412">MVRIIFVRHGETEWNLQKRCQGQTDVELTFRGLSQGKVLAQRLKNYPLEAVYTSDLKRAQATAQEIVNHKDIKIPLISEPLLREFHFGVWEGLTTGEIFENYRELALKRNTTPDVEIPQGEKYADLVTRCQRFVENCLAKHQGNVLAVTHSVFIKALLHHYLQLPWPVVKNNLYIDNCSLTILKVSEEKVVVERINDTAHFELLEVVEARH</sequence>
<dbReference type="GO" id="GO:0043456">
    <property type="term" value="P:regulation of pentose-phosphate shunt"/>
    <property type="evidence" value="ECO:0007669"/>
    <property type="project" value="TreeGrafter"/>
</dbReference>
<dbReference type="GO" id="GO:0045820">
    <property type="term" value="P:negative regulation of glycolytic process"/>
    <property type="evidence" value="ECO:0007669"/>
    <property type="project" value="TreeGrafter"/>
</dbReference>
<dbReference type="CDD" id="cd07067">
    <property type="entry name" value="HP_PGM_like"/>
    <property type="match status" value="1"/>
</dbReference>
<evidence type="ECO:0000313" key="4">
    <source>
        <dbReference type="EMBL" id="SES63163.1"/>
    </source>
</evidence>
<dbReference type="Proteomes" id="UP000243819">
    <property type="component" value="Unassembled WGS sequence"/>
</dbReference>
<dbReference type="Gene3D" id="3.40.50.1240">
    <property type="entry name" value="Phosphoglycerate mutase-like"/>
    <property type="match status" value="1"/>
</dbReference>
<dbReference type="InterPro" id="IPR029033">
    <property type="entry name" value="His_PPase_superfam"/>
</dbReference>
<evidence type="ECO:0000313" key="5">
    <source>
        <dbReference type="Proteomes" id="UP000243819"/>
    </source>
</evidence>
<feature type="binding site" evidence="3">
    <location>
        <position position="58"/>
    </location>
    <ligand>
        <name>substrate</name>
    </ligand>
</feature>
<evidence type="ECO:0000256" key="1">
    <source>
        <dbReference type="ARBA" id="ARBA00022801"/>
    </source>
</evidence>
<dbReference type="AlphaFoldDB" id="A0A1H9Y341"/>